<reference evidence="1 2" key="1">
    <citation type="journal article" date="2021" name="Hortic Res">
        <title>The domestication of Cucurbita argyrosperma as revealed by the genome of its wild relative.</title>
        <authorList>
            <person name="Barrera-Redondo J."/>
            <person name="Sanchez-de la Vega G."/>
            <person name="Aguirre-Liguori J.A."/>
            <person name="Castellanos-Morales G."/>
            <person name="Gutierrez-Guerrero Y.T."/>
            <person name="Aguirre-Dugua X."/>
            <person name="Aguirre-Planter E."/>
            <person name="Tenaillon M.I."/>
            <person name="Lira-Saade R."/>
            <person name="Eguiarte L.E."/>
        </authorList>
    </citation>
    <scope>NUCLEOTIDE SEQUENCE [LARGE SCALE GENOMIC DNA]</scope>
    <source>
        <strain evidence="1">JBR-2021</strain>
    </source>
</reference>
<proteinExistence type="predicted"/>
<accession>A0AAV6P7Y3</accession>
<protein>
    <submittedName>
        <fullName evidence="1">Uncharacterized protein</fullName>
    </submittedName>
</protein>
<keyword evidence="2" id="KW-1185">Reference proteome</keyword>
<comment type="caution">
    <text evidence="1">The sequence shown here is derived from an EMBL/GenBank/DDBJ whole genome shotgun (WGS) entry which is preliminary data.</text>
</comment>
<name>A0AAV6P7Y3_9ROSI</name>
<gene>
    <name evidence="1" type="ORF">SDJN03_01801</name>
</gene>
<dbReference type="AlphaFoldDB" id="A0AAV6P7Y3"/>
<dbReference type="EMBL" id="JAGKQH010000001">
    <property type="protein sequence ID" value="KAG6608459.1"/>
    <property type="molecule type" value="Genomic_DNA"/>
</dbReference>
<dbReference type="Proteomes" id="UP000685013">
    <property type="component" value="Chromosome 1"/>
</dbReference>
<evidence type="ECO:0000313" key="2">
    <source>
        <dbReference type="Proteomes" id="UP000685013"/>
    </source>
</evidence>
<feature type="non-terminal residue" evidence="1">
    <location>
        <position position="1"/>
    </location>
</feature>
<sequence length="115" mass="12586">MLAVNPLAIMIDLDVKEVNPLPPSWYAWIGEQYLGLALYLLGEVIDGYGKLWDGGCRRGEIEEKESKSGCQGEWSLSDVGSCNAELEVTVVHVRSGVVIVTLLPFVFPNYATTPS</sequence>
<organism evidence="1 2">
    <name type="scientific">Cucurbita argyrosperma subsp. sororia</name>
    <dbReference type="NCBI Taxonomy" id="37648"/>
    <lineage>
        <taxon>Eukaryota</taxon>
        <taxon>Viridiplantae</taxon>
        <taxon>Streptophyta</taxon>
        <taxon>Embryophyta</taxon>
        <taxon>Tracheophyta</taxon>
        <taxon>Spermatophyta</taxon>
        <taxon>Magnoliopsida</taxon>
        <taxon>eudicotyledons</taxon>
        <taxon>Gunneridae</taxon>
        <taxon>Pentapetalae</taxon>
        <taxon>rosids</taxon>
        <taxon>fabids</taxon>
        <taxon>Cucurbitales</taxon>
        <taxon>Cucurbitaceae</taxon>
        <taxon>Cucurbiteae</taxon>
        <taxon>Cucurbita</taxon>
    </lineage>
</organism>
<evidence type="ECO:0000313" key="1">
    <source>
        <dbReference type="EMBL" id="KAG6608459.1"/>
    </source>
</evidence>